<proteinExistence type="predicted"/>
<reference evidence="8" key="1">
    <citation type="journal article" date="2023" name="Plant J.">
        <title>The genome of the king protea, Protea cynaroides.</title>
        <authorList>
            <person name="Chang J."/>
            <person name="Duong T.A."/>
            <person name="Schoeman C."/>
            <person name="Ma X."/>
            <person name="Roodt D."/>
            <person name="Barker N."/>
            <person name="Li Z."/>
            <person name="Van de Peer Y."/>
            <person name="Mizrachi E."/>
        </authorList>
    </citation>
    <scope>NUCLEOTIDE SEQUENCE</scope>
    <source>
        <tissue evidence="8">Young leaves</tissue>
    </source>
</reference>
<keyword evidence="4" id="KW-0804">Transcription</keyword>
<dbReference type="InterPro" id="IPR036638">
    <property type="entry name" value="HLH_DNA-bd_sf"/>
</dbReference>
<dbReference type="SUPFAM" id="SSF47459">
    <property type="entry name" value="HLH, helix-loop-helix DNA-binding domain"/>
    <property type="match status" value="1"/>
</dbReference>
<dbReference type="PROSITE" id="PS50888">
    <property type="entry name" value="BHLH"/>
    <property type="match status" value="1"/>
</dbReference>
<keyword evidence="3" id="KW-0238">DNA-binding</keyword>
<comment type="caution">
    <text evidence="8">The sequence shown here is derived from an EMBL/GenBank/DDBJ whole genome shotgun (WGS) entry which is preliminary data.</text>
</comment>
<dbReference type="SMART" id="SM00353">
    <property type="entry name" value="HLH"/>
    <property type="match status" value="1"/>
</dbReference>
<dbReference type="GO" id="GO:0005634">
    <property type="term" value="C:nucleus"/>
    <property type="evidence" value="ECO:0007669"/>
    <property type="project" value="UniProtKB-SubCell"/>
</dbReference>
<dbReference type="InterPro" id="IPR011598">
    <property type="entry name" value="bHLH_dom"/>
</dbReference>
<keyword evidence="5" id="KW-0539">Nucleus</keyword>
<feature type="domain" description="BHLH" evidence="7">
    <location>
        <begin position="203"/>
        <end position="252"/>
    </location>
</feature>
<gene>
    <name evidence="8" type="ORF">NE237_023372</name>
</gene>
<evidence type="ECO:0000256" key="2">
    <source>
        <dbReference type="ARBA" id="ARBA00023015"/>
    </source>
</evidence>
<dbReference type="OrthoDB" id="690068at2759"/>
<dbReference type="Gene3D" id="4.10.280.10">
    <property type="entry name" value="Helix-loop-helix DNA-binding domain"/>
    <property type="match status" value="1"/>
</dbReference>
<name>A0A9Q0HC30_9MAGN</name>
<dbReference type="EMBL" id="JAMYWD010000008">
    <property type="protein sequence ID" value="KAJ4963433.1"/>
    <property type="molecule type" value="Genomic_DNA"/>
</dbReference>
<keyword evidence="9" id="KW-1185">Reference proteome</keyword>
<accession>A0A9Q0HC30</accession>
<dbReference type="FunFam" id="4.10.280.10:FF:000004">
    <property type="entry name" value="Basic helix-loop-helix transcription factor"/>
    <property type="match status" value="1"/>
</dbReference>
<feature type="region of interest" description="Disordered" evidence="6">
    <location>
        <begin position="163"/>
        <end position="216"/>
    </location>
</feature>
<feature type="compositionally biased region" description="Low complexity" evidence="6">
    <location>
        <begin position="62"/>
        <end position="71"/>
    </location>
</feature>
<evidence type="ECO:0000256" key="1">
    <source>
        <dbReference type="ARBA" id="ARBA00004123"/>
    </source>
</evidence>
<organism evidence="8 9">
    <name type="scientific">Protea cynaroides</name>
    <dbReference type="NCBI Taxonomy" id="273540"/>
    <lineage>
        <taxon>Eukaryota</taxon>
        <taxon>Viridiplantae</taxon>
        <taxon>Streptophyta</taxon>
        <taxon>Embryophyta</taxon>
        <taxon>Tracheophyta</taxon>
        <taxon>Spermatophyta</taxon>
        <taxon>Magnoliopsida</taxon>
        <taxon>Proteales</taxon>
        <taxon>Proteaceae</taxon>
        <taxon>Protea</taxon>
    </lineage>
</organism>
<feature type="region of interest" description="Disordered" evidence="6">
    <location>
        <begin position="1"/>
        <end position="25"/>
    </location>
</feature>
<dbReference type="InterPro" id="IPR031066">
    <property type="entry name" value="bHLH_ALC-like_plant"/>
</dbReference>
<dbReference type="Pfam" id="PF00010">
    <property type="entry name" value="HLH"/>
    <property type="match status" value="1"/>
</dbReference>
<dbReference type="GO" id="GO:0046983">
    <property type="term" value="F:protein dimerization activity"/>
    <property type="evidence" value="ECO:0007669"/>
    <property type="project" value="InterPro"/>
</dbReference>
<evidence type="ECO:0000256" key="5">
    <source>
        <dbReference type="ARBA" id="ARBA00023242"/>
    </source>
</evidence>
<evidence type="ECO:0000256" key="3">
    <source>
        <dbReference type="ARBA" id="ARBA00023125"/>
    </source>
</evidence>
<feature type="region of interest" description="Disordered" evidence="6">
    <location>
        <begin position="57"/>
        <end position="85"/>
    </location>
</feature>
<feature type="compositionally biased region" description="Acidic residues" evidence="6">
    <location>
        <begin position="169"/>
        <end position="185"/>
    </location>
</feature>
<evidence type="ECO:0000313" key="8">
    <source>
        <dbReference type="EMBL" id="KAJ4963433.1"/>
    </source>
</evidence>
<sequence length="344" mass="37690">MAERYDHHTRSSPPPPGPTSSAAPSRPLLVEADEISLFLHHLLHSSAASSPCISSDRAKRMLSSPPSHAAALPPPFISPSSQTTSTARLYGSPLETLLRPCGSTLVSNSNCRFRDGSSTAESFAAVDSFSFILSSSGVNLKETTSTTSVRAADCDAATASAKWRKVPTDDDLDDYDCENEEDLDAPEAPSKPVAPRTSSKRSRAAEFHNLSEKRRRNRINEKIKALQNLIPNSNKVDKASMLDEAIEYLMQLQLQVQMLSMRNGLSLYPMYLPGLLQSTQSPQMQMGFGDGKRPLHMNMGTVPVNQEISTQTAFGLPVQTHRGHFSSMQFLREPELHDNSNSTF</sequence>
<feature type="compositionally biased region" description="Basic and acidic residues" evidence="6">
    <location>
        <begin position="203"/>
        <end position="216"/>
    </location>
</feature>
<evidence type="ECO:0000313" key="9">
    <source>
        <dbReference type="Proteomes" id="UP001141806"/>
    </source>
</evidence>
<dbReference type="InterPro" id="IPR047265">
    <property type="entry name" value="PIF1-like_bHLH"/>
</dbReference>
<evidence type="ECO:0000259" key="7">
    <source>
        <dbReference type="PROSITE" id="PS50888"/>
    </source>
</evidence>
<protein>
    <recommendedName>
        <fullName evidence="7">BHLH domain-containing protein</fullName>
    </recommendedName>
</protein>
<evidence type="ECO:0000256" key="6">
    <source>
        <dbReference type="SAM" id="MobiDB-lite"/>
    </source>
</evidence>
<dbReference type="AlphaFoldDB" id="A0A9Q0HC30"/>
<dbReference type="GO" id="GO:0003677">
    <property type="term" value="F:DNA binding"/>
    <property type="evidence" value="ECO:0007669"/>
    <property type="project" value="UniProtKB-KW"/>
</dbReference>
<keyword evidence="2" id="KW-0805">Transcription regulation</keyword>
<dbReference type="CDD" id="cd11445">
    <property type="entry name" value="bHLH_AtPIF_like"/>
    <property type="match status" value="1"/>
</dbReference>
<dbReference type="PANTHER" id="PTHR45855">
    <property type="entry name" value="TRANSCRIPTION FACTOR PIF1-RELATED"/>
    <property type="match status" value="1"/>
</dbReference>
<dbReference type="Proteomes" id="UP001141806">
    <property type="component" value="Unassembled WGS sequence"/>
</dbReference>
<comment type="subcellular location">
    <subcellularLocation>
        <location evidence="1">Nucleus</location>
    </subcellularLocation>
</comment>
<evidence type="ECO:0000256" key="4">
    <source>
        <dbReference type="ARBA" id="ARBA00023163"/>
    </source>
</evidence>
<dbReference type="PANTHER" id="PTHR45855:SF6">
    <property type="entry name" value="TRANSCRIPTION FACTOR ALC"/>
    <property type="match status" value="1"/>
</dbReference>